<evidence type="ECO:0000313" key="2">
    <source>
        <dbReference type="Proteomes" id="UP000800041"/>
    </source>
</evidence>
<gene>
    <name evidence="1" type="ORF">K402DRAFT_397618</name>
</gene>
<protein>
    <submittedName>
        <fullName evidence="1">Uncharacterized protein</fullName>
    </submittedName>
</protein>
<evidence type="ECO:0000313" key="1">
    <source>
        <dbReference type="EMBL" id="KAF1982355.1"/>
    </source>
</evidence>
<name>A0A6G1GN47_9PEZI</name>
<dbReference type="AlphaFoldDB" id="A0A6G1GN47"/>
<organism evidence="1 2">
    <name type="scientific">Aulographum hederae CBS 113979</name>
    <dbReference type="NCBI Taxonomy" id="1176131"/>
    <lineage>
        <taxon>Eukaryota</taxon>
        <taxon>Fungi</taxon>
        <taxon>Dikarya</taxon>
        <taxon>Ascomycota</taxon>
        <taxon>Pezizomycotina</taxon>
        <taxon>Dothideomycetes</taxon>
        <taxon>Pleosporomycetidae</taxon>
        <taxon>Aulographales</taxon>
        <taxon>Aulographaceae</taxon>
    </lineage>
</organism>
<dbReference type="Proteomes" id="UP000800041">
    <property type="component" value="Unassembled WGS sequence"/>
</dbReference>
<accession>A0A6G1GN47</accession>
<sequence>MLSRSGMALFGLMALVMGLLLLPLQTLIHLSATPFSELPTLVAGLLFCLNSPIAKRLH</sequence>
<dbReference type="EMBL" id="ML977185">
    <property type="protein sequence ID" value="KAF1982355.1"/>
    <property type="molecule type" value="Genomic_DNA"/>
</dbReference>
<reference evidence="1" key="1">
    <citation type="journal article" date="2020" name="Stud. Mycol.">
        <title>101 Dothideomycetes genomes: a test case for predicting lifestyles and emergence of pathogens.</title>
        <authorList>
            <person name="Haridas S."/>
            <person name="Albert R."/>
            <person name="Binder M."/>
            <person name="Bloem J."/>
            <person name="Labutti K."/>
            <person name="Salamov A."/>
            <person name="Andreopoulos B."/>
            <person name="Baker S."/>
            <person name="Barry K."/>
            <person name="Bills G."/>
            <person name="Bluhm B."/>
            <person name="Cannon C."/>
            <person name="Castanera R."/>
            <person name="Culley D."/>
            <person name="Daum C."/>
            <person name="Ezra D."/>
            <person name="Gonzalez J."/>
            <person name="Henrissat B."/>
            <person name="Kuo A."/>
            <person name="Liang C."/>
            <person name="Lipzen A."/>
            <person name="Lutzoni F."/>
            <person name="Magnuson J."/>
            <person name="Mondo S."/>
            <person name="Nolan M."/>
            <person name="Ohm R."/>
            <person name="Pangilinan J."/>
            <person name="Park H.-J."/>
            <person name="Ramirez L."/>
            <person name="Alfaro M."/>
            <person name="Sun H."/>
            <person name="Tritt A."/>
            <person name="Yoshinaga Y."/>
            <person name="Zwiers L.-H."/>
            <person name="Turgeon B."/>
            <person name="Goodwin S."/>
            <person name="Spatafora J."/>
            <person name="Crous P."/>
            <person name="Grigoriev I."/>
        </authorList>
    </citation>
    <scope>NUCLEOTIDE SEQUENCE</scope>
    <source>
        <strain evidence="1">CBS 113979</strain>
    </source>
</reference>
<proteinExistence type="predicted"/>
<keyword evidence="2" id="KW-1185">Reference proteome</keyword>